<comment type="caution">
    <text evidence="1">The sequence shown here is derived from an EMBL/GenBank/DDBJ whole genome shotgun (WGS) entry which is preliminary data.</text>
</comment>
<accession>A0A9W8ZQI1</accession>
<reference evidence="1" key="1">
    <citation type="submission" date="2022-10" db="EMBL/GenBank/DDBJ databases">
        <title>Tapping the CABI collections for fungal endophytes: first genome assemblies for Collariella, Neodidymelliopsis, Ascochyta clinopodiicola, Didymella pomorum, Didymosphaeria variabile, Neocosmospora piperis and Neocucurbitaria cava.</title>
        <authorList>
            <person name="Hill R."/>
        </authorList>
    </citation>
    <scope>NUCLEOTIDE SEQUENCE</scope>
    <source>
        <strain evidence="1">IMI 355091</strain>
    </source>
</reference>
<protein>
    <submittedName>
        <fullName evidence="1">Uncharacterized protein</fullName>
    </submittedName>
</protein>
<proteinExistence type="predicted"/>
<dbReference type="OrthoDB" id="3262926at2759"/>
<organism evidence="1 2">
    <name type="scientific">Didymella pomorum</name>
    <dbReference type="NCBI Taxonomy" id="749634"/>
    <lineage>
        <taxon>Eukaryota</taxon>
        <taxon>Fungi</taxon>
        <taxon>Dikarya</taxon>
        <taxon>Ascomycota</taxon>
        <taxon>Pezizomycotina</taxon>
        <taxon>Dothideomycetes</taxon>
        <taxon>Pleosporomycetidae</taxon>
        <taxon>Pleosporales</taxon>
        <taxon>Pleosporineae</taxon>
        <taxon>Didymellaceae</taxon>
        <taxon>Didymella</taxon>
    </lineage>
</organism>
<dbReference type="EMBL" id="JAPEVA010000002">
    <property type="protein sequence ID" value="KAJ4412820.1"/>
    <property type="molecule type" value="Genomic_DNA"/>
</dbReference>
<name>A0A9W8ZQI1_9PLEO</name>
<dbReference type="AlphaFoldDB" id="A0A9W8ZQI1"/>
<evidence type="ECO:0000313" key="2">
    <source>
        <dbReference type="Proteomes" id="UP001140510"/>
    </source>
</evidence>
<dbReference type="Proteomes" id="UP001140510">
    <property type="component" value="Unassembled WGS sequence"/>
</dbReference>
<gene>
    <name evidence="1" type="ORF">N0V91_000582</name>
</gene>
<keyword evidence="2" id="KW-1185">Reference proteome</keyword>
<sequence>MEIDEGWAELERLAQAAGAADAQLAFEYPSDETIGRWQSLFGYSSQEAVELIRTQRNDVTRERISDDHWSLIKAEKEAAGHDRESYEHSLQLKSVFASQSASVPHPDGGLTLLFRLGGLLSSPEKVKEVAGLDEPPVVQNGWSERGLVQFVTVDEKAKKSLEEWLTQQSVLQS</sequence>
<evidence type="ECO:0000313" key="1">
    <source>
        <dbReference type="EMBL" id="KAJ4412820.1"/>
    </source>
</evidence>